<reference evidence="3" key="2">
    <citation type="submission" date="2021-05" db="EMBL/GenBank/DDBJ databases">
        <title>Protein family content uncovers lineage relationships and bacterial pathway maintenance mechanisms in DPANN archaea.</title>
        <authorList>
            <person name="Castelle C.J."/>
            <person name="Meheust R."/>
            <person name="Jaffe A.L."/>
            <person name="Seitz K."/>
            <person name="Gong X."/>
            <person name="Baker B.J."/>
            <person name="Banfield J.F."/>
        </authorList>
    </citation>
    <scope>NUCLEOTIDE SEQUENCE</scope>
    <source>
        <strain evidence="3">RIFCSPLOWO2_01_FULL_AR10_48_17</strain>
    </source>
</reference>
<dbReference type="AlphaFoldDB" id="A0A8T4L6K4"/>
<evidence type="ECO:0000313" key="3">
    <source>
        <dbReference type="EMBL" id="MBS3061522.1"/>
    </source>
</evidence>
<feature type="transmembrane region" description="Helical" evidence="1">
    <location>
        <begin position="20"/>
        <end position="39"/>
    </location>
</feature>
<dbReference type="EMBL" id="JAGVWC010000010">
    <property type="protein sequence ID" value="MBS3061522.1"/>
    <property type="molecule type" value="Genomic_DNA"/>
</dbReference>
<feature type="transmembrane region" description="Helical" evidence="1">
    <location>
        <begin position="71"/>
        <end position="88"/>
    </location>
</feature>
<accession>A0A8T4L6K4</accession>
<evidence type="ECO:0000259" key="2">
    <source>
        <dbReference type="Pfam" id="PF26604"/>
    </source>
</evidence>
<protein>
    <recommendedName>
        <fullName evidence="2">CBU-0592-like domain-containing protein</fullName>
    </recommendedName>
</protein>
<proteinExistence type="predicted"/>
<keyword evidence="1" id="KW-1133">Transmembrane helix</keyword>
<sequence length="113" mass="13033">MKKWSEKKEFDEMFEWGLNQIVALAGFLLLAAALGLNAMKKMKRYSVEYNGLNLVGSVLLLYYAFVLGDVVFQLVFGVWTIVGFGFLLKRLVDKDMTHEISDLDVDSRNWKFK</sequence>
<dbReference type="NCBIfam" id="NF047864">
    <property type="entry name" value="CBU_0592_membra"/>
    <property type="match status" value="1"/>
</dbReference>
<dbReference type="Proteomes" id="UP000675968">
    <property type="component" value="Unassembled WGS sequence"/>
</dbReference>
<dbReference type="Pfam" id="PF26604">
    <property type="entry name" value="CBU_0592"/>
    <property type="match status" value="1"/>
</dbReference>
<evidence type="ECO:0000256" key="1">
    <source>
        <dbReference type="SAM" id="Phobius"/>
    </source>
</evidence>
<name>A0A8T4L6K4_9ARCH</name>
<comment type="caution">
    <text evidence="3">The sequence shown here is derived from an EMBL/GenBank/DDBJ whole genome shotgun (WGS) entry which is preliminary data.</text>
</comment>
<dbReference type="InterPro" id="IPR058058">
    <property type="entry name" value="CBU_0592-like"/>
</dbReference>
<feature type="domain" description="CBU-0592-like" evidence="2">
    <location>
        <begin position="20"/>
        <end position="91"/>
    </location>
</feature>
<keyword evidence="1" id="KW-0812">Transmembrane</keyword>
<organism evidence="3 4">
    <name type="scientific">Candidatus Iainarchaeum sp</name>
    <dbReference type="NCBI Taxonomy" id="3101447"/>
    <lineage>
        <taxon>Archaea</taxon>
        <taxon>Candidatus Iainarchaeota</taxon>
        <taxon>Candidatus Iainarchaeia</taxon>
        <taxon>Candidatus Iainarchaeales</taxon>
        <taxon>Candidatus Iainarchaeaceae</taxon>
        <taxon>Candidatus Iainarchaeum</taxon>
    </lineage>
</organism>
<gene>
    <name evidence="3" type="ORF">J4215_02985</name>
</gene>
<keyword evidence="1" id="KW-0472">Membrane</keyword>
<evidence type="ECO:0000313" key="4">
    <source>
        <dbReference type="Proteomes" id="UP000675968"/>
    </source>
</evidence>
<feature type="transmembrane region" description="Helical" evidence="1">
    <location>
        <begin position="46"/>
        <end position="65"/>
    </location>
</feature>
<reference evidence="3" key="1">
    <citation type="submission" date="2021-03" db="EMBL/GenBank/DDBJ databases">
        <authorList>
            <person name="Jaffe A."/>
        </authorList>
    </citation>
    <scope>NUCLEOTIDE SEQUENCE</scope>
    <source>
        <strain evidence="3">RIFCSPLOWO2_01_FULL_AR10_48_17</strain>
    </source>
</reference>